<dbReference type="EMBL" id="PQXH01000053">
    <property type="protein sequence ID" value="TGO14446.1"/>
    <property type="molecule type" value="Genomic_DNA"/>
</dbReference>
<feature type="compositionally biased region" description="Basic and acidic residues" evidence="1">
    <location>
        <begin position="58"/>
        <end position="80"/>
    </location>
</feature>
<reference evidence="2 3" key="1">
    <citation type="submission" date="2017-12" db="EMBL/GenBank/DDBJ databases">
        <title>Comparative genomics of Botrytis spp.</title>
        <authorList>
            <person name="Valero-Jimenez C.A."/>
            <person name="Tapia P."/>
            <person name="Veloso J."/>
            <person name="Silva-Moreno E."/>
            <person name="Staats M."/>
            <person name="Valdes J.H."/>
            <person name="Van Kan J.A.L."/>
        </authorList>
    </citation>
    <scope>NUCLEOTIDE SEQUENCE [LARGE SCALE GENOMIC DNA]</scope>
    <source>
        <strain evidence="2 3">Bt9001</strain>
    </source>
</reference>
<feature type="region of interest" description="Disordered" evidence="1">
    <location>
        <begin position="29"/>
        <end position="80"/>
    </location>
</feature>
<sequence length="80" mass="9005">MRLPLQGVSETAHVFWKCFASKGLTQDFGSGNCPAPSPNESPVGTSAYPEKTNPFFEQSKERNTGDRMMEEKPARERKFH</sequence>
<dbReference type="Proteomes" id="UP000297777">
    <property type="component" value="Unassembled WGS sequence"/>
</dbReference>
<evidence type="ECO:0000313" key="3">
    <source>
        <dbReference type="Proteomes" id="UP000297777"/>
    </source>
</evidence>
<comment type="caution">
    <text evidence="2">The sequence shown here is derived from an EMBL/GenBank/DDBJ whole genome shotgun (WGS) entry which is preliminary data.</text>
</comment>
<organism evidence="2 3">
    <name type="scientific">Botrytis tulipae</name>
    <dbReference type="NCBI Taxonomy" id="87230"/>
    <lineage>
        <taxon>Eukaryota</taxon>
        <taxon>Fungi</taxon>
        <taxon>Dikarya</taxon>
        <taxon>Ascomycota</taxon>
        <taxon>Pezizomycotina</taxon>
        <taxon>Leotiomycetes</taxon>
        <taxon>Helotiales</taxon>
        <taxon>Sclerotiniaceae</taxon>
        <taxon>Botrytis</taxon>
    </lineage>
</organism>
<evidence type="ECO:0000256" key="1">
    <source>
        <dbReference type="SAM" id="MobiDB-lite"/>
    </source>
</evidence>
<proteinExistence type="predicted"/>
<evidence type="ECO:0000313" key="2">
    <source>
        <dbReference type="EMBL" id="TGO14446.1"/>
    </source>
</evidence>
<keyword evidence="3" id="KW-1185">Reference proteome</keyword>
<accession>A0A4Z1EQ67</accession>
<gene>
    <name evidence="2" type="ORF">BTUL_0053g00450</name>
</gene>
<protein>
    <submittedName>
        <fullName evidence="2">Uncharacterized protein</fullName>
    </submittedName>
</protein>
<name>A0A4Z1EQ67_9HELO</name>
<dbReference type="AlphaFoldDB" id="A0A4Z1EQ67"/>